<dbReference type="AlphaFoldDB" id="A0Q5G6"/>
<dbReference type="KEGG" id="ftn:FTN_0586"/>
<evidence type="ECO:0000259" key="1">
    <source>
        <dbReference type="Pfam" id="PF07566"/>
    </source>
</evidence>
<dbReference type="Proteomes" id="UP000000762">
    <property type="component" value="Chromosome"/>
</dbReference>
<dbReference type="Gene3D" id="3.10.20.10">
    <property type="match status" value="2"/>
</dbReference>
<dbReference type="EMBL" id="CP000439">
    <property type="protein sequence ID" value="ABK89481.1"/>
    <property type="molecule type" value="Genomic_DNA"/>
</dbReference>
<accession>A0Q5G6</accession>
<sequence>MIEFFMSQLFIVYLGGSAPKANIELHDVQFVIADNIEGTYEQLRQNWFGTVKGLHLDSYKAVKGADGYQISIQDKPQNSDKKLYFVNLGGYDASKLNELHEFALFVAADKTEAKEKAKQSLLKNSLYQHKDNLMEVDDCLELSSIDGKYIHLILSDKVYDLKPDWFGYRVIG</sequence>
<reference evidence="3" key="1">
    <citation type="journal article" date="2007" name="Genome Biol.">
        <title>Comparison of Francisella tularensis genomes reveals evolutionary events associated with the emergence of human pathogenic strains.</title>
        <authorList>
            <person name="Rohmer L."/>
            <person name="Fong C."/>
            <person name="Abmayr S."/>
            <person name="Wasnick M."/>
            <person name="Larson Freeman T.J."/>
            <person name="Radey M."/>
            <person name="Guina T."/>
            <person name="Svensson K."/>
            <person name="Hayden H.S."/>
            <person name="Jacobs M."/>
            <person name="Gallagher L.A."/>
            <person name="Manoil C."/>
            <person name="Ernst R.K."/>
            <person name="Drees B."/>
            <person name="Buckley D."/>
            <person name="Haugen E."/>
            <person name="Bovee D."/>
            <person name="Zhou Y."/>
            <person name="Chang J."/>
            <person name="Levy R."/>
            <person name="Lim R."/>
            <person name="Gillett W."/>
            <person name="Guenthener D."/>
            <person name="Kang A."/>
            <person name="Shaffer S.A."/>
            <person name="Taylor G."/>
            <person name="Chen J."/>
            <person name="Gallis B."/>
            <person name="D'Argenio D.A."/>
            <person name="Forsman M."/>
            <person name="Olson M.V."/>
            <person name="Goodlett D.R."/>
            <person name="Kaul R."/>
            <person name="Miller S.I."/>
            <person name="Brittnacher M.J."/>
        </authorList>
    </citation>
    <scope>NUCLEOTIDE SEQUENCE [LARGE SCALE GENOMIC DNA]</scope>
    <source>
        <strain evidence="3">U112</strain>
    </source>
</reference>
<keyword evidence="3" id="KW-1185">Reference proteome</keyword>
<evidence type="ECO:0000313" key="3">
    <source>
        <dbReference type="Proteomes" id="UP000000762"/>
    </source>
</evidence>
<evidence type="ECO:0000313" key="2">
    <source>
        <dbReference type="EMBL" id="ABK89481.1"/>
    </source>
</evidence>
<organism evidence="2 3">
    <name type="scientific">Francisella tularensis subsp. novicida (strain ATCC 15482 / CCUG 33449 / U112)</name>
    <dbReference type="NCBI Taxonomy" id="401614"/>
    <lineage>
        <taxon>Bacteria</taxon>
        <taxon>Pseudomonadati</taxon>
        <taxon>Pseudomonadota</taxon>
        <taxon>Gammaproteobacteria</taxon>
        <taxon>Thiotrichales</taxon>
        <taxon>Francisellaceae</taxon>
        <taxon>Francisella</taxon>
    </lineage>
</organism>
<feature type="domain" description="DUF1543" evidence="1">
    <location>
        <begin position="98"/>
        <end position="141"/>
    </location>
</feature>
<dbReference type="Pfam" id="PF07566">
    <property type="entry name" value="DUF1543"/>
    <property type="match status" value="2"/>
</dbReference>
<feature type="domain" description="DUF1543" evidence="1">
    <location>
        <begin position="21"/>
        <end position="71"/>
    </location>
</feature>
<proteinExistence type="predicted"/>
<gene>
    <name evidence="2" type="ordered locus">FTN_0586</name>
</gene>
<dbReference type="InterPro" id="IPR011440">
    <property type="entry name" value="DUF1543"/>
</dbReference>
<name>A0Q5G6_FRATN</name>
<protein>
    <recommendedName>
        <fullName evidence="1">DUF1543 domain-containing protein</fullName>
    </recommendedName>
</protein>